<evidence type="ECO:0000256" key="3">
    <source>
        <dbReference type="ARBA" id="ARBA00036406"/>
    </source>
</evidence>
<evidence type="ECO:0000256" key="2">
    <source>
        <dbReference type="ARBA" id="ARBA00022801"/>
    </source>
</evidence>
<dbReference type="InterPro" id="IPR003010">
    <property type="entry name" value="C-N_Hydrolase"/>
</dbReference>
<keyword evidence="2" id="KW-0378">Hydrolase</keyword>
<comment type="caution">
    <text evidence="6">The sequence shown here is derived from an EMBL/GenBank/DDBJ whole genome shotgun (WGS) entry which is preliminary data.</text>
</comment>
<evidence type="ECO:0000256" key="1">
    <source>
        <dbReference type="ARBA" id="ARBA00008129"/>
    </source>
</evidence>
<dbReference type="CDD" id="cd07564">
    <property type="entry name" value="nitrilases_CHs"/>
    <property type="match status" value="1"/>
</dbReference>
<dbReference type="Pfam" id="PF00795">
    <property type="entry name" value="CN_hydrolase"/>
    <property type="match status" value="1"/>
</dbReference>
<organism evidence="6 7">
    <name type="scientific">Phlyctema vagabunda</name>
    <dbReference type="NCBI Taxonomy" id="108571"/>
    <lineage>
        <taxon>Eukaryota</taxon>
        <taxon>Fungi</taxon>
        <taxon>Dikarya</taxon>
        <taxon>Ascomycota</taxon>
        <taxon>Pezizomycotina</taxon>
        <taxon>Leotiomycetes</taxon>
        <taxon>Helotiales</taxon>
        <taxon>Dermateaceae</taxon>
        <taxon>Phlyctema</taxon>
    </lineage>
</organism>
<accession>A0ABR4PYW7</accession>
<sequence>MGVVRTPVTIKFFSDVYRSRSVDFGLNTSYMKNSLKIDSLHMKRICDCAKQNNIAVALGFSENYNNSLYIAQALIGADGRIKMTRRKFKPTHMERTVFGDASGNSLKNVVQSPGVGRVGMLACWEHAQPLLKFHTFHQNEEIHVAAWPPLYHFVEGPGLWSMSREGTRSLSQTYAVESQSFVLSTTAVLSQEGIDRMNTTSGVIMNIPGGGCSAIFGPDGRQLTQDIPETEEGILYADLDFDAILRTKAFLDTCGHYSRPDLLWLGVDDREKQHTKTEGMK</sequence>
<dbReference type="Gene3D" id="3.60.110.10">
    <property type="entry name" value="Carbon-nitrogen hydrolase"/>
    <property type="match status" value="1"/>
</dbReference>
<evidence type="ECO:0000259" key="5">
    <source>
        <dbReference type="PROSITE" id="PS50263"/>
    </source>
</evidence>
<keyword evidence="7" id="KW-1185">Reference proteome</keyword>
<reference evidence="6 7" key="1">
    <citation type="submission" date="2024-06" db="EMBL/GenBank/DDBJ databases">
        <title>Complete genome of Phlyctema vagabunda strain 19-DSS-EL-015.</title>
        <authorList>
            <person name="Fiorenzani C."/>
        </authorList>
    </citation>
    <scope>NUCLEOTIDE SEQUENCE [LARGE SCALE GENOMIC DNA]</scope>
    <source>
        <strain evidence="6 7">19-DSS-EL-015</strain>
    </source>
</reference>
<dbReference type="SUPFAM" id="SSF56317">
    <property type="entry name" value="Carbon-nitrogen hydrolase"/>
    <property type="match status" value="1"/>
</dbReference>
<evidence type="ECO:0000313" key="6">
    <source>
        <dbReference type="EMBL" id="KAL3428061.1"/>
    </source>
</evidence>
<dbReference type="InterPro" id="IPR036526">
    <property type="entry name" value="C-N_Hydrolase_sf"/>
</dbReference>
<comment type="similarity">
    <text evidence="1">Belongs to the carbon-nitrogen hydrolase superfamily. Nitrilase family.</text>
</comment>
<proteinExistence type="inferred from homology"/>
<protein>
    <recommendedName>
        <fullName evidence="4">nitrilase</fullName>
        <ecNumber evidence="4">3.5.5.1</ecNumber>
    </recommendedName>
</protein>
<name>A0ABR4PYW7_9HELO</name>
<dbReference type="PANTHER" id="PTHR46044:SF14">
    <property type="entry name" value="ARYLACETONITRILASE"/>
    <property type="match status" value="1"/>
</dbReference>
<evidence type="ECO:0000313" key="7">
    <source>
        <dbReference type="Proteomes" id="UP001629113"/>
    </source>
</evidence>
<gene>
    <name evidence="6" type="ORF">PVAG01_01570</name>
</gene>
<comment type="catalytic activity">
    <reaction evidence="3">
        <text>a nitrile + 2 H2O = a carboxylate + NH4(+)</text>
        <dbReference type="Rhea" id="RHEA:21724"/>
        <dbReference type="ChEBI" id="CHEBI:15377"/>
        <dbReference type="ChEBI" id="CHEBI:18379"/>
        <dbReference type="ChEBI" id="CHEBI:28938"/>
        <dbReference type="ChEBI" id="CHEBI:29067"/>
        <dbReference type="EC" id="3.5.5.1"/>
    </reaction>
</comment>
<feature type="domain" description="CN hydrolase" evidence="5">
    <location>
        <begin position="1"/>
        <end position="241"/>
    </location>
</feature>
<dbReference type="PROSITE" id="PS50263">
    <property type="entry name" value="CN_HYDROLASE"/>
    <property type="match status" value="1"/>
</dbReference>
<dbReference type="EMBL" id="JBFCZG010000001">
    <property type="protein sequence ID" value="KAL3428061.1"/>
    <property type="molecule type" value="Genomic_DNA"/>
</dbReference>
<dbReference type="EC" id="3.5.5.1" evidence="4"/>
<dbReference type="InterPro" id="IPR044149">
    <property type="entry name" value="Nitrilases_CHs"/>
</dbReference>
<dbReference type="Proteomes" id="UP001629113">
    <property type="component" value="Unassembled WGS sequence"/>
</dbReference>
<dbReference type="PANTHER" id="PTHR46044">
    <property type="entry name" value="NITRILASE"/>
    <property type="match status" value="1"/>
</dbReference>
<evidence type="ECO:0000256" key="4">
    <source>
        <dbReference type="ARBA" id="ARBA00039045"/>
    </source>
</evidence>